<dbReference type="Proteomes" id="UP000269945">
    <property type="component" value="Unassembled WGS sequence"/>
</dbReference>
<protein>
    <submittedName>
        <fullName evidence="1">Uncharacterized protein</fullName>
    </submittedName>
</protein>
<proteinExistence type="predicted"/>
<accession>A0A9X9LPA4</accession>
<comment type="caution">
    <text evidence="1">The sequence shown here is derived from an EMBL/GenBank/DDBJ whole genome shotgun (WGS) entry which is preliminary data.</text>
</comment>
<evidence type="ECO:0000313" key="1">
    <source>
        <dbReference type="EMBL" id="VCW78045.1"/>
    </source>
</evidence>
<dbReference type="EMBL" id="CYRY02009811">
    <property type="protein sequence ID" value="VCW78045.1"/>
    <property type="molecule type" value="Genomic_DNA"/>
</dbReference>
<organism evidence="1 2">
    <name type="scientific">Gulo gulo</name>
    <name type="common">Wolverine</name>
    <name type="synonym">Gluton</name>
    <dbReference type="NCBI Taxonomy" id="48420"/>
    <lineage>
        <taxon>Eukaryota</taxon>
        <taxon>Metazoa</taxon>
        <taxon>Chordata</taxon>
        <taxon>Craniata</taxon>
        <taxon>Vertebrata</taxon>
        <taxon>Euteleostomi</taxon>
        <taxon>Mammalia</taxon>
        <taxon>Eutheria</taxon>
        <taxon>Laurasiatheria</taxon>
        <taxon>Carnivora</taxon>
        <taxon>Caniformia</taxon>
        <taxon>Musteloidea</taxon>
        <taxon>Mustelidae</taxon>
        <taxon>Guloninae</taxon>
        <taxon>Gulo</taxon>
    </lineage>
</organism>
<keyword evidence="2" id="KW-1185">Reference proteome</keyword>
<sequence>MENQQTMLCAGPLSSRRLQQVPASCRLWRNSVSWVAQICFHQLHITKSYRNSWILCCQLSTR</sequence>
<reference evidence="1 2" key="1">
    <citation type="submission" date="2018-10" db="EMBL/GenBank/DDBJ databases">
        <authorList>
            <person name="Ekblom R."/>
            <person name="Jareborg N."/>
        </authorList>
    </citation>
    <scope>NUCLEOTIDE SEQUENCE [LARGE SCALE GENOMIC DNA]</scope>
    <source>
        <tissue evidence="1">Muscle</tissue>
    </source>
</reference>
<feature type="non-terminal residue" evidence="1">
    <location>
        <position position="62"/>
    </location>
</feature>
<name>A0A9X9LPA4_GULGU</name>
<gene>
    <name evidence="1" type="ORF">BN2614_LOCUS1</name>
</gene>
<dbReference type="AlphaFoldDB" id="A0A9X9LPA4"/>
<evidence type="ECO:0000313" key="2">
    <source>
        <dbReference type="Proteomes" id="UP000269945"/>
    </source>
</evidence>